<feature type="region of interest" description="Disordered" evidence="1">
    <location>
        <begin position="228"/>
        <end position="407"/>
    </location>
</feature>
<feature type="compositionally biased region" description="Basic and acidic residues" evidence="1">
    <location>
        <begin position="313"/>
        <end position="328"/>
    </location>
</feature>
<evidence type="ECO:0000256" key="1">
    <source>
        <dbReference type="SAM" id="MobiDB-lite"/>
    </source>
</evidence>
<evidence type="ECO:0000313" key="2">
    <source>
        <dbReference type="EMBL" id="TFY74062.1"/>
    </source>
</evidence>
<feature type="compositionally biased region" description="Basic and acidic residues" evidence="1">
    <location>
        <begin position="247"/>
        <end position="293"/>
    </location>
</feature>
<keyword evidence="3" id="KW-1185">Reference proteome</keyword>
<reference evidence="2 3" key="1">
    <citation type="submission" date="2019-02" db="EMBL/GenBank/DDBJ databases">
        <title>Genome sequencing of the rare red list fungi Hericium alpestre (H. flagellum).</title>
        <authorList>
            <person name="Buettner E."/>
            <person name="Kellner H."/>
        </authorList>
    </citation>
    <scope>NUCLEOTIDE SEQUENCE [LARGE SCALE GENOMIC DNA]</scope>
    <source>
        <strain evidence="2 3">DSM 108284</strain>
    </source>
</reference>
<organism evidence="2 3">
    <name type="scientific">Hericium alpestre</name>
    <dbReference type="NCBI Taxonomy" id="135208"/>
    <lineage>
        <taxon>Eukaryota</taxon>
        <taxon>Fungi</taxon>
        <taxon>Dikarya</taxon>
        <taxon>Basidiomycota</taxon>
        <taxon>Agaricomycotina</taxon>
        <taxon>Agaricomycetes</taxon>
        <taxon>Russulales</taxon>
        <taxon>Hericiaceae</taxon>
        <taxon>Hericium</taxon>
    </lineage>
</organism>
<dbReference type="OrthoDB" id="3358078at2759"/>
<accession>A0A4Y9ZHF3</accession>
<protein>
    <submittedName>
        <fullName evidence="2">Uncharacterized protein</fullName>
    </submittedName>
</protein>
<feature type="compositionally biased region" description="Low complexity" evidence="1">
    <location>
        <begin position="463"/>
        <end position="476"/>
    </location>
</feature>
<name>A0A4Y9ZHF3_9AGAM</name>
<feature type="compositionally biased region" description="Polar residues" evidence="1">
    <location>
        <begin position="486"/>
        <end position="505"/>
    </location>
</feature>
<dbReference type="STRING" id="135208.A0A4Y9ZHF3"/>
<feature type="region of interest" description="Disordered" evidence="1">
    <location>
        <begin position="520"/>
        <end position="561"/>
    </location>
</feature>
<dbReference type="Proteomes" id="UP000298061">
    <property type="component" value="Unassembled WGS sequence"/>
</dbReference>
<proteinExistence type="predicted"/>
<comment type="caution">
    <text evidence="2">The sequence shown here is derived from an EMBL/GenBank/DDBJ whole genome shotgun (WGS) entry which is preliminary data.</text>
</comment>
<evidence type="ECO:0000313" key="3">
    <source>
        <dbReference type="Proteomes" id="UP000298061"/>
    </source>
</evidence>
<feature type="region of interest" description="Disordered" evidence="1">
    <location>
        <begin position="463"/>
        <end position="505"/>
    </location>
</feature>
<dbReference type="AlphaFoldDB" id="A0A4Y9ZHF3"/>
<gene>
    <name evidence="2" type="ORF">EWM64_g9950</name>
</gene>
<feature type="compositionally biased region" description="Low complexity" evidence="1">
    <location>
        <begin position="330"/>
        <end position="360"/>
    </location>
</feature>
<feature type="compositionally biased region" description="Low complexity" evidence="1">
    <location>
        <begin position="28"/>
        <end position="46"/>
    </location>
</feature>
<feature type="region of interest" description="Disordered" evidence="1">
    <location>
        <begin position="1"/>
        <end position="46"/>
    </location>
</feature>
<sequence length="591" mass="63882">MPPPRTAPQALRTYKSTYALERDREGIGSEANSGASGSRGAGPSRQAAYALPPLQAPNLQERTYGSPRVRTSRLNGKQKVLSAADEAAIEHLKLMDESLVVFETLLSRLPPMGNTTTSIIPELFRDAQSIVRYSEQVNGMLRTGTNRALERQIEREIVDESEVIDMVQLWRDVGNDFRDCMRVSDEQVRTMTGFLIGVGKVLRDSGSTTAGLQHHLRAASMDEDAARRLAGDGRSVTGSGSGSGPGSDKRNGPGSDKRSSTDRGRSSETRRSWDLVRLSDRERERDRDRDTLRRSSSRMDAIIAGNRPSSSLLKERDNQPVGRRRDLDADSPLPAAAPVPASISRNGLSSLTASSSTRRLYTPRDRDEYTPNSLAKTGLATIQSQESMHDYEPSPTPAPQVQPQSTADRRALELAPLSIPAPLPALPSEYQLSRRVSAGSGPRKISTASNVTVRANTGISVTTPSTTTAVTPHTVSNNFTPDKAQFPQTRGAPSSSTLSRKPTVTFSRPSTISVNALNGLAQRDTTRRRTNSQSSSEMAVHDEPISATSAPPGVVNTPVAPHTALGIRHGASVVDDDWPADARASWARVAR</sequence>
<feature type="compositionally biased region" description="Polar residues" evidence="1">
    <location>
        <begin position="370"/>
        <end position="386"/>
    </location>
</feature>
<dbReference type="EMBL" id="SFCI01002330">
    <property type="protein sequence ID" value="TFY74062.1"/>
    <property type="molecule type" value="Genomic_DNA"/>
</dbReference>